<proteinExistence type="predicted"/>
<gene>
    <name evidence="2" type="ORF">TTHERM_01205320</name>
</gene>
<feature type="region of interest" description="Disordered" evidence="1">
    <location>
        <begin position="154"/>
        <end position="173"/>
    </location>
</feature>
<sequence>MKQQQGVSYSINYVFTCGKRRVRICRNIYDQTNNTDNLVEVGSNKLIGGFRQDQSGKQCLHQQQLGVGEGQKKDSNGFGGKGIKGFQWVISSQKQLLSVGSPTQKDGEESQGNHKNLLEERKRGGCMNYFSQGQNLKKCQCFECISFMNQSNKCNLSSSTTSSSLQEGKEENSYNISTTQNSVENLRLITDFYLHKVSEIQGVLETHLLLRVEDTFIDLDDCNTTLCSAPQANKNYVYNRRILNGFLYKKSGLYVQFTPSNSTENPKTEEKTDNNYTAYYPNSTDITLKNENFTFKFMITQTDQGFSVYGNLESPLSIVQIQQQQAYHVSVLPQEQQIKSDFVQNEQKEISKSLIANQQSEATSQCDSQKSSVDESADDEEDDILSSSLTIQINNNRHDYNSDNELSSAKKVKNSNQSSSAKKGSLKKTPKLSSINTNESEKKTCKKSKRLQVSQQYENEQQDDENEEKRFLSTSKKSSTKSNKSQASTSCDDEDYVKKASTPQKISNKRCYISDEVDEEEDEDNYEQNSWQSHSKASTQQHSLSQHKNYHNQLHNEEYNSSLNPNAPVQPKKNVVKNFVKAFRNFVNNWGDETRIMQALGVTTREELQNFRLEYKKFESMHKFNNTFIKALILNQPFKPVFNYFVNEEAWEWLDKSQVNNKKAHKDVLRDYIKATQDPSRIDEIHSLRTRNRQSSKKVKCQ</sequence>
<dbReference type="GeneID" id="7832197"/>
<dbReference type="Pfam" id="PF14536">
    <property type="entry name" value="DUF4441"/>
    <property type="match status" value="1"/>
</dbReference>
<feature type="region of interest" description="Disordered" evidence="1">
    <location>
        <begin position="356"/>
        <end position="546"/>
    </location>
</feature>
<dbReference type="HOGENOM" id="CLU_393060_0_0_1"/>
<dbReference type="Proteomes" id="UP000009168">
    <property type="component" value="Unassembled WGS sequence"/>
</dbReference>
<name>Q22AH8_TETTS</name>
<feature type="compositionally biased region" description="Low complexity" evidence="1">
    <location>
        <begin position="473"/>
        <end position="490"/>
    </location>
</feature>
<accession>Q22AH8</accession>
<dbReference type="InterPro" id="IPR028008">
    <property type="entry name" value="DUF4441"/>
</dbReference>
<dbReference type="AlphaFoldDB" id="Q22AH8"/>
<feature type="compositionally biased region" description="Acidic residues" evidence="1">
    <location>
        <begin position="375"/>
        <end position="384"/>
    </location>
</feature>
<feature type="compositionally biased region" description="Polar residues" evidence="1">
    <location>
        <begin position="356"/>
        <end position="370"/>
    </location>
</feature>
<dbReference type="RefSeq" id="XP_001029959.1">
    <property type="nucleotide sequence ID" value="XM_001029959.3"/>
</dbReference>
<dbReference type="InParanoid" id="Q22AH8"/>
<evidence type="ECO:0000256" key="1">
    <source>
        <dbReference type="SAM" id="MobiDB-lite"/>
    </source>
</evidence>
<evidence type="ECO:0000313" key="2">
    <source>
        <dbReference type="EMBL" id="EAR82296.1"/>
    </source>
</evidence>
<dbReference type="EMBL" id="GG662483">
    <property type="protein sequence ID" value="EAR82296.1"/>
    <property type="molecule type" value="Genomic_DNA"/>
</dbReference>
<dbReference type="KEGG" id="tet:TTHERM_01205320"/>
<feature type="compositionally biased region" description="Acidic residues" evidence="1">
    <location>
        <begin position="515"/>
        <end position="526"/>
    </location>
</feature>
<keyword evidence="3" id="KW-1185">Reference proteome</keyword>
<feature type="compositionally biased region" description="Polar residues" evidence="1">
    <location>
        <begin position="527"/>
        <end position="546"/>
    </location>
</feature>
<reference evidence="3" key="1">
    <citation type="journal article" date="2006" name="PLoS Biol.">
        <title>Macronuclear genome sequence of the ciliate Tetrahymena thermophila, a model eukaryote.</title>
        <authorList>
            <person name="Eisen J.A."/>
            <person name="Coyne R.S."/>
            <person name="Wu M."/>
            <person name="Wu D."/>
            <person name="Thiagarajan M."/>
            <person name="Wortman J.R."/>
            <person name="Badger J.H."/>
            <person name="Ren Q."/>
            <person name="Amedeo P."/>
            <person name="Jones K.M."/>
            <person name="Tallon L.J."/>
            <person name="Delcher A.L."/>
            <person name="Salzberg S.L."/>
            <person name="Silva J.C."/>
            <person name="Haas B.J."/>
            <person name="Majoros W.H."/>
            <person name="Farzad M."/>
            <person name="Carlton J.M."/>
            <person name="Smith R.K. Jr."/>
            <person name="Garg J."/>
            <person name="Pearlman R.E."/>
            <person name="Karrer K.M."/>
            <person name="Sun L."/>
            <person name="Manning G."/>
            <person name="Elde N.C."/>
            <person name="Turkewitz A.P."/>
            <person name="Asai D.J."/>
            <person name="Wilkes D.E."/>
            <person name="Wang Y."/>
            <person name="Cai H."/>
            <person name="Collins K."/>
            <person name="Stewart B.A."/>
            <person name="Lee S.R."/>
            <person name="Wilamowska K."/>
            <person name="Weinberg Z."/>
            <person name="Ruzzo W.L."/>
            <person name="Wloga D."/>
            <person name="Gaertig J."/>
            <person name="Frankel J."/>
            <person name="Tsao C.-C."/>
            <person name="Gorovsky M.A."/>
            <person name="Keeling P.J."/>
            <person name="Waller R.F."/>
            <person name="Patron N.J."/>
            <person name="Cherry J.M."/>
            <person name="Stover N.A."/>
            <person name="Krieger C.J."/>
            <person name="del Toro C."/>
            <person name="Ryder H.F."/>
            <person name="Williamson S.C."/>
            <person name="Barbeau R.A."/>
            <person name="Hamilton E.P."/>
            <person name="Orias E."/>
        </authorList>
    </citation>
    <scope>NUCLEOTIDE SEQUENCE [LARGE SCALE GENOMIC DNA]</scope>
    <source>
        <strain evidence="3">SB210</strain>
    </source>
</reference>
<protein>
    <submittedName>
        <fullName evidence="2">Uncharacterized protein</fullName>
    </submittedName>
</protein>
<organism evidence="2 3">
    <name type="scientific">Tetrahymena thermophila (strain SB210)</name>
    <dbReference type="NCBI Taxonomy" id="312017"/>
    <lineage>
        <taxon>Eukaryota</taxon>
        <taxon>Sar</taxon>
        <taxon>Alveolata</taxon>
        <taxon>Ciliophora</taxon>
        <taxon>Intramacronucleata</taxon>
        <taxon>Oligohymenophorea</taxon>
        <taxon>Hymenostomatida</taxon>
        <taxon>Tetrahymenina</taxon>
        <taxon>Tetrahymenidae</taxon>
        <taxon>Tetrahymena</taxon>
    </lineage>
</organism>
<evidence type="ECO:0000313" key="3">
    <source>
        <dbReference type="Proteomes" id="UP000009168"/>
    </source>
</evidence>